<feature type="non-terminal residue" evidence="1">
    <location>
        <position position="56"/>
    </location>
</feature>
<reference evidence="1" key="1">
    <citation type="submission" date="2021-02" db="EMBL/GenBank/DDBJ databases">
        <authorList>
            <person name="Nowell W R."/>
        </authorList>
    </citation>
    <scope>NUCLEOTIDE SEQUENCE</scope>
</reference>
<evidence type="ECO:0000313" key="1">
    <source>
        <dbReference type="EMBL" id="CAF5066191.1"/>
    </source>
</evidence>
<dbReference type="EMBL" id="CAJOBI010231798">
    <property type="protein sequence ID" value="CAF5066191.1"/>
    <property type="molecule type" value="Genomic_DNA"/>
</dbReference>
<feature type="non-terminal residue" evidence="1">
    <location>
        <position position="1"/>
    </location>
</feature>
<name>A0A8S3EAC6_9BILA</name>
<organism evidence="1 2">
    <name type="scientific">Rotaria magnacalcarata</name>
    <dbReference type="NCBI Taxonomy" id="392030"/>
    <lineage>
        <taxon>Eukaryota</taxon>
        <taxon>Metazoa</taxon>
        <taxon>Spiralia</taxon>
        <taxon>Gnathifera</taxon>
        <taxon>Rotifera</taxon>
        <taxon>Eurotatoria</taxon>
        <taxon>Bdelloidea</taxon>
        <taxon>Philodinida</taxon>
        <taxon>Philodinidae</taxon>
        <taxon>Rotaria</taxon>
    </lineage>
</organism>
<sequence length="56" mass="6158">AHPFDEAQLHDLPPNLILSQKWRIGARPIPSMPMPKNPVTYQTIIPASAPLSNISS</sequence>
<proteinExistence type="predicted"/>
<comment type="caution">
    <text evidence="1">The sequence shown here is derived from an EMBL/GenBank/DDBJ whole genome shotgun (WGS) entry which is preliminary data.</text>
</comment>
<dbReference type="Proteomes" id="UP000676336">
    <property type="component" value="Unassembled WGS sequence"/>
</dbReference>
<dbReference type="AlphaFoldDB" id="A0A8S3EAC6"/>
<gene>
    <name evidence="1" type="ORF">SMN809_LOCUS60030</name>
</gene>
<protein>
    <submittedName>
        <fullName evidence="1">Uncharacterized protein</fullName>
    </submittedName>
</protein>
<evidence type="ECO:0000313" key="2">
    <source>
        <dbReference type="Proteomes" id="UP000676336"/>
    </source>
</evidence>
<accession>A0A8S3EAC6</accession>